<evidence type="ECO:0000256" key="1">
    <source>
        <dbReference type="SAM" id="Phobius"/>
    </source>
</evidence>
<dbReference type="PANTHER" id="PTHR42709">
    <property type="entry name" value="ALKALINE PHOSPHATASE LIKE PROTEIN"/>
    <property type="match status" value="1"/>
</dbReference>
<dbReference type="Proteomes" id="UP000626180">
    <property type="component" value="Unassembled WGS sequence"/>
</dbReference>
<keyword evidence="1" id="KW-0812">Transmembrane</keyword>
<feature type="transmembrane region" description="Helical" evidence="1">
    <location>
        <begin position="162"/>
        <end position="181"/>
    </location>
</feature>
<keyword evidence="6" id="KW-1185">Reference proteome</keyword>
<dbReference type="PANTHER" id="PTHR42709:SF2">
    <property type="entry name" value="INNER MEMBRANE PROTEIN YOHD"/>
    <property type="match status" value="1"/>
</dbReference>
<evidence type="ECO:0000313" key="3">
    <source>
        <dbReference type="EMBL" id="MBF8641406.1"/>
    </source>
</evidence>
<feature type="transmembrane region" description="Helical" evidence="1">
    <location>
        <begin position="12"/>
        <end position="33"/>
    </location>
</feature>
<dbReference type="RefSeq" id="WP_010798932.1">
    <property type="nucleotide sequence ID" value="NZ_CP069263.1"/>
</dbReference>
<evidence type="ECO:0000313" key="6">
    <source>
        <dbReference type="Proteomes" id="UP000626180"/>
    </source>
</evidence>
<feature type="domain" description="VTT" evidence="2">
    <location>
        <begin position="24"/>
        <end position="144"/>
    </location>
</feature>
<feature type="transmembrane region" description="Helical" evidence="1">
    <location>
        <begin position="39"/>
        <end position="64"/>
    </location>
</feature>
<name>A0A2X2DBU2_PSELU</name>
<evidence type="ECO:0000313" key="4">
    <source>
        <dbReference type="EMBL" id="SPZ16463.1"/>
    </source>
</evidence>
<dbReference type="AlphaFoldDB" id="A0A2X2DBU2"/>
<reference evidence="3 6" key="2">
    <citation type="submission" date="2020-10" db="EMBL/GenBank/DDBJ databases">
        <title>Genome sequences of Pseudomonas isolates.</title>
        <authorList>
            <person name="Wessels L."/>
            <person name="Reich F."/>
            <person name="Hammerl J."/>
        </authorList>
    </citation>
    <scope>NUCLEOTIDE SEQUENCE [LARGE SCALE GENOMIC DNA]</scope>
    <source>
        <strain evidence="3 6">20-MO00624-0</strain>
    </source>
</reference>
<organism evidence="4 5">
    <name type="scientific">Pseudomonas luteola</name>
    <dbReference type="NCBI Taxonomy" id="47886"/>
    <lineage>
        <taxon>Bacteria</taxon>
        <taxon>Pseudomonadati</taxon>
        <taxon>Pseudomonadota</taxon>
        <taxon>Gammaproteobacteria</taxon>
        <taxon>Pseudomonadales</taxon>
        <taxon>Pseudomonadaceae</taxon>
        <taxon>Pseudomonas</taxon>
    </lineage>
</organism>
<evidence type="ECO:0000259" key="2">
    <source>
        <dbReference type="Pfam" id="PF09335"/>
    </source>
</evidence>
<reference evidence="4 5" key="1">
    <citation type="submission" date="2018-06" db="EMBL/GenBank/DDBJ databases">
        <authorList>
            <consortium name="Pathogen Informatics"/>
            <person name="Doyle S."/>
        </authorList>
    </citation>
    <scope>NUCLEOTIDE SEQUENCE [LARGE SCALE GENOMIC DNA]</scope>
    <source>
        <strain evidence="4 5">NCTC11842</strain>
    </source>
</reference>
<sequence length="187" mass="21019">MLEPNEWITHYGYLAVMVGPLIEGDGLAILAGVAARHGYLNFFLTILMTAIGAMISDQFLFFIGRRYGDPVLKKFHRHQHRIERARQLIQRYPSLWVIGTRFAYGFRTIGPIIIGTSGIPARRFVPLNIVGAFLWATIMVSIGYGVGEFVQRLFATQPHAGLWLAGIAATLLAIVAAIWFVRRRRHA</sequence>
<dbReference type="InterPro" id="IPR051311">
    <property type="entry name" value="DedA_domain"/>
</dbReference>
<gene>
    <name evidence="4" type="primary">yohD_2</name>
    <name evidence="3" type="ORF">IRZ65_11995</name>
    <name evidence="4" type="ORF">NCTC11842_05496</name>
</gene>
<keyword evidence="1" id="KW-1133">Transmembrane helix</keyword>
<accession>A0A2X2DBU2</accession>
<dbReference type="Pfam" id="PF09335">
    <property type="entry name" value="VTT_dom"/>
    <property type="match status" value="1"/>
</dbReference>
<dbReference type="EMBL" id="UAUF01000015">
    <property type="protein sequence ID" value="SPZ16463.1"/>
    <property type="molecule type" value="Genomic_DNA"/>
</dbReference>
<dbReference type="InterPro" id="IPR032816">
    <property type="entry name" value="VTT_dom"/>
</dbReference>
<feature type="transmembrane region" description="Helical" evidence="1">
    <location>
        <begin position="124"/>
        <end position="142"/>
    </location>
</feature>
<proteinExistence type="predicted"/>
<dbReference type="GO" id="GO:0005886">
    <property type="term" value="C:plasma membrane"/>
    <property type="evidence" value="ECO:0007669"/>
    <property type="project" value="TreeGrafter"/>
</dbReference>
<keyword evidence="1" id="KW-0472">Membrane</keyword>
<dbReference type="Proteomes" id="UP000250443">
    <property type="component" value="Unassembled WGS sequence"/>
</dbReference>
<protein>
    <submittedName>
        <fullName evidence="3">DedA family protein</fullName>
    </submittedName>
    <submittedName>
        <fullName evidence="4">Inner membrane protein YohD</fullName>
    </submittedName>
</protein>
<evidence type="ECO:0000313" key="5">
    <source>
        <dbReference type="Proteomes" id="UP000250443"/>
    </source>
</evidence>
<dbReference type="EMBL" id="JADMCD010000005">
    <property type="protein sequence ID" value="MBF8641406.1"/>
    <property type="molecule type" value="Genomic_DNA"/>
</dbReference>